<dbReference type="GO" id="GO:0051301">
    <property type="term" value="P:cell division"/>
    <property type="evidence" value="ECO:0007669"/>
    <property type="project" value="UniProtKB-KW"/>
</dbReference>
<dbReference type="InterPro" id="IPR050487">
    <property type="entry name" value="FtsQ_DivIB"/>
</dbReference>
<reference evidence="11" key="1">
    <citation type="submission" date="2020-08" db="EMBL/GenBank/DDBJ databases">
        <title>Genome public.</title>
        <authorList>
            <person name="Liu C."/>
            <person name="Sun Q."/>
        </authorList>
    </citation>
    <scope>NUCLEOTIDE SEQUENCE</scope>
    <source>
        <strain evidence="11">H8</strain>
    </source>
</reference>
<evidence type="ECO:0000256" key="2">
    <source>
        <dbReference type="ARBA" id="ARBA00022475"/>
    </source>
</evidence>
<evidence type="ECO:0000259" key="10">
    <source>
        <dbReference type="PROSITE" id="PS51779"/>
    </source>
</evidence>
<evidence type="ECO:0000256" key="7">
    <source>
        <dbReference type="ARBA" id="ARBA00023306"/>
    </source>
</evidence>
<evidence type="ECO:0000313" key="12">
    <source>
        <dbReference type="Proteomes" id="UP000611762"/>
    </source>
</evidence>
<dbReference type="PROSITE" id="PS51779">
    <property type="entry name" value="POTRA"/>
    <property type="match status" value="1"/>
</dbReference>
<dbReference type="InterPro" id="IPR013685">
    <property type="entry name" value="POTRA_FtsQ_type"/>
</dbReference>
<evidence type="ECO:0000256" key="8">
    <source>
        <dbReference type="SAM" id="MobiDB-lite"/>
    </source>
</evidence>
<evidence type="ECO:0000256" key="9">
    <source>
        <dbReference type="SAM" id="Phobius"/>
    </source>
</evidence>
<organism evidence="11 12">
    <name type="scientific">Congzhengia minquanensis</name>
    <dbReference type="NCBI Taxonomy" id="2763657"/>
    <lineage>
        <taxon>Bacteria</taxon>
        <taxon>Bacillati</taxon>
        <taxon>Bacillota</taxon>
        <taxon>Clostridia</taxon>
        <taxon>Eubacteriales</taxon>
        <taxon>Oscillospiraceae</taxon>
        <taxon>Congzhengia</taxon>
    </lineage>
</organism>
<dbReference type="Pfam" id="PF03799">
    <property type="entry name" value="FtsQ_DivIB_C"/>
    <property type="match status" value="1"/>
</dbReference>
<keyword evidence="6 9" id="KW-0472">Membrane</keyword>
<dbReference type="InterPro" id="IPR034746">
    <property type="entry name" value="POTRA"/>
</dbReference>
<dbReference type="PANTHER" id="PTHR37820:SF1">
    <property type="entry name" value="CELL DIVISION PROTEIN FTSQ"/>
    <property type="match status" value="1"/>
</dbReference>
<gene>
    <name evidence="11" type="ORF">H8698_04600</name>
</gene>
<dbReference type="EMBL" id="JACRSU010000001">
    <property type="protein sequence ID" value="MBC8540251.1"/>
    <property type="molecule type" value="Genomic_DNA"/>
</dbReference>
<feature type="compositionally biased region" description="Low complexity" evidence="8">
    <location>
        <begin position="307"/>
        <end position="327"/>
    </location>
</feature>
<feature type="domain" description="POTRA" evidence="10">
    <location>
        <begin position="42"/>
        <end position="110"/>
    </location>
</feature>
<feature type="region of interest" description="Disordered" evidence="8">
    <location>
        <begin position="267"/>
        <end position="378"/>
    </location>
</feature>
<evidence type="ECO:0000256" key="6">
    <source>
        <dbReference type="ARBA" id="ARBA00023136"/>
    </source>
</evidence>
<dbReference type="RefSeq" id="WP_249311350.1">
    <property type="nucleotide sequence ID" value="NZ_JACRSU010000001.1"/>
</dbReference>
<keyword evidence="2" id="KW-1003">Cell membrane</keyword>
<keyword evidence="4 9" id="KW-0812">Transmembrane</keyword>
<comment type="caution">
    <text evidence="11">The sequence shown here is derived from an EMBL/GenBank/DDBJ whole genome shotgun (WGS) entry which is preliminary data.</text>
</comment>
<dbReference type="Gene3D" id="3.10.20.310">
    <property type="entry name" value="membrane protein fhac"/>
    <property type="match status" value="1"/>
</dbReference>
<sequence length="378" mass="41538">MQRKRETSSERYKRRIKQRRIFVLSVFAAVVLLCICLFTPIFGITQISVTGNTLLAAEDVIAASGIEKGENVFRISRKKAEKALASVAYIESAKIKRKFPAKIVIEIDEAKQDIIIDTPQEFVVTTVAGRVLEKTDDVTSLTAPIIYGIEVTKSEPAKKIETSDDEILNMNLERIGCFYETDYWGDIDEFRVSDVSNFIMIMKSGMKVTFGSIDSTESLQRKIKMMAQILPQVQQTEKSYLDLTTDKGYFGEYTDAELEEMRKWEESGNTGIIGGDDKTSGNQTDDSSDAKKSDSDDNSKNDEDSSSESSQKTSGSSAKPSSKPSKSSEPEGDDEDSVRKKTSASPSASASAKANSDQTKEDAKASASSKAKKESGVD</sequence>
<evidence type="ECO:0000256" key="3">
    <source>
        <dbReference type="ARBA" id="ARBA00022618"/>
    </source>
</evidence>
<keyword evidence="3" id="KW-0132">Cell division</keyword>
<accession>A0A926DLW6</accession>
<dbReference type="Pfam" id="PF08478">
    <property type="entry name" value="POTRA_1"/>
    <property type="match status" value="1"/>
</dbReference>
<evidence type="ECO:0000256" key="1">
    <source>
        <dbReference type="ARBA" id="ARBA00004370"/>
    </source>
</evidence>
<name>A0A926DLW6_9FIRM</name>
<keyword evidence="5 9" id="KW-1133">Transmembrane helix</keyword>
<evidence type="ECO:0000256" key="4">
    <source>
        <dbReference type="ARBA" id="ARBA00022692"/>
    </source>
</evidence>
<dbReference type="GO" id="GO:0005886">
    <property type="term" value="C:plasma membrane"/>
    <property type="evidence" value="ECO:0007669"/>
    <property type="project" value="TreeGrafter"/>
</dbReference>
<dbReference type="AlphaFoldDB" id="A0A926DLW6"/>
<dbReference type="InterPro" id="IPR005548">
    <property type="entry name" value="Cell_div_FtsQ/DivIB_C"/>
</dbReference>
<dbReference type="PANTHER" id="PTHR37820">
    <property type="entry name" value="CELL DIVISION PROTEIN DIVIB"/>
    <property type="match status" value="1"/>
</dbReference>
<dbReference type="Proteomes" id="UP000611762">
    <property type="component" value="Unassembled WGS sequence"/>
</dbReference>
<feature type="compositionally biased region" description="Basic and acidic residues" evidence="8">
    <location>
        <begin position="288"/>
        <end position="303"/>
    </location>
</feature>
<feature type="compositionally biased region" description="Low complexity" evidence="8">
    <location>
        <begin position="343"/>
        <end position="356"/>
    </location>
</feature>
<evidence type="ECO:0000313" key="11">
    <source>
        <dbReference type="EMBL" id="MBC8540251.1"/>
    </source>
</evidence>
<evidence type="ECO:0000256" key="5">
    <source>
        <dbReference type="ARBA" id="ARBA00022989"/>
    </source>
</evidence>
<keyword evidence="7" id="KW-0131">Cell cycle</keyword>
<proteinExistence type="predicted"/>
<comment type="subcellular location">
    <subcellularLocation>
        <location evidence="1">Membrane</location>
    </subcellularLocation>
</comment>
<feature type="transmembrane region" description="Helical" evidence="9">
    <location>
        <begin position="21"/>
        <end position="42"/>
    </location>
</feature>
<protein>
    <submittedName>
        <fullName evidence="11">FtsQ-type POTRA domain-containing protein</fullName>
    </submittedName>
</protein>
<keyword evidence="12" id="KW-1185">Reference proteome</keyword>